<dbReference type="GO" id="GO:0004197">
    <property type="term" value="F:cysteine-type endopeptidase activity"/>
    <property type="evidence" value="ECO:0007669"/>
    <property type="project" value="InterPro"/>
</dbReference>
<dbReference type="InterPro" id="IPR033703">
    <property type="entry name" value="Rhv-like"/>
</dbReference>
<evidence type="ECO:0000256" key="14">
    <source>
        <dbReference type="ARBA" id="ARBA00022840"/>
    </source>
</evidence>
<dbReference type="Pfam" id="PF20915">
    <property type="entry name" value="VPg"/>
    <property type="match status" value="1"/>
</dbReference>
<evidence type="ECO:0000256" key="6">
    <source>
        <dbReference type="ARBA" id="ARBA00022553"/>
    </source>
</evidence>
<dbReference type="InterPro" id="IPR004005">
    <property type="entry name" value="Calicivirus_coat"/>
</dbReference>
<dbReference type="GO" id="GO:0006351">
    <property type="term" value="P:DNA-templated transcription"/>
    <property type="evidence" value="ECO:0007669"/>
    <property type="project" value="InterPro"/>
</dbReference>
<dbReference type="GO" id="GO:0006508">
    <property type="term" value="P:proteolysis"/>
    <property type="evidence" value="ECO:0007669"/>
    <property type="project" value="UniProtKB-KW"/>
</dbReference>
<evidence type="ECO:0000259" key="26">
    <source>
        <dbReference type="PROSITE" id="PS51894"/>
    </source>
</evidence>
<comment type="catalytic activity">
    <reaction evidence="22">
        <text>a ribonucleoside 5'-triphosphate + H2O = a ribonucleoside 5'-diphosphate + phosphate + H(+)</text>
        <dbReference type="Rhea" id="RHEA:23680"/>
        <dbReference type="ChEBI" id="CHEBI:15377"/>
        <dbReference type="ChEBI" id="CHEBI:15378"/>
        <dbReference type="ChEBI" id="CHEBI:43474"/>
        <dbReference type="ChEBI" id="CHEBI:57930"/>
        <dbReference type="ChEBI" id="CHEBI:61557"/>
        <dbReference type="EC" id="3.6.1.15"/>
    </reaction>
</comment>
<keyword evidence="10" id="KW-0548">Nucleotidyltransferase</keyword>
<dbReference type="EMBL" id="MT138023">
    <property type="protein sequence ID" value="QKN88789.1"/>
    <property type="molecule type" value="Genomic_RNA"/>
</dbReference>
<sequence>MDPLRSLRPKAFCMRATALCIRPKNPLPPDVAFCRNLTVLHHARSLKPLPVTQGPGSSRLRPLENWERDYGDPFSGAEGPSTDPDLGAFPSVVKDQCFYQIVLSAVDRFASGRWDNKKVASYMSAAMQEARKAGYLTPEKYAALAAVAALSRSSHSTLLKEHASTEGEFAGTISAFLLSLPPKPLKEECVPTPLQKLWERWRETAWAFTHALSPSSNLVDSTLMAIFEKLKPNVLLRLFQTLDGWDFSGFMAICELYNVHRWLSGSVLCSVWDAITELAVRGLSVLSSLLTGPAKAFQHYLIRLFSAGDDSDTECPTSEGPSPSTPAIIMGMVVACLVGGGVLNFPGVRQLYNIFSRGSMSITTAVSTFRLLASILRRDWIEKLTNQVAEETLRLVAESRDPKSTKDVTSRKSCLERLKAHQGEITRMLTNPDFSSVIGPLRSCIDLLNASIEALSTSLAALEAGNPPRIIILAGPPGVGKTMLAKHLATSYMDSLGAKEPPATFTLAVDHHDSYSGAPAAIWDEFDTDPAGRWLEMVIALGSGTPVTLNCDLLGNKGKFFTSTLVIATTNSDTPLLPDHPRAHAFYRRVVIYDVRNPELEKALAAGPTTGPPNVYKSDFSHLAITRRPYLGYDPTGSTITGHLRPPSYMTVSALVKAICTPTSQGPDPPSDIEPCSSESDAEGYATPDPYGSDVEDNLKRRYAKIFGSPDASHICCSGSLGPVLTIGTHQPNFLCSQLFRLKCATGGVFNIRLGAHELEPDNPSLAASPVTTIVVIPLNTRATFTGTLTARSNYVHRAPRLSSLIKDPSLALRLTPPLDFYEISTRVYSPVLVLRDTEPVFPVRHESVILDSPRTAVANLAPHFTLASLASIGKFFTALAGLNADLEPLKQTLRGLEFSSTPRASRFVIGDSAWVLYSCGRAILTRVSTPRGHHPVLKPPDNPVPVRPGFLGWLRSTLEAFLNVLTTHAWAVGYLTALLSQTTTRSHGPSAKGLKARLRRFARGRALTDEDYDDWQTARSDLREDISVEDFLRARQEVEEAAEVLETPSDERLTTYLRLRNMRRSAGAWNADPARQKIWTRKDLNFARPTSQGPTSPAGPPRTTRRIVDADGTRRGVIIHIRPGLWLAQSHFWTEQPGFKEVLREGDLLFLSGPNSDPVMPLGRGDPATFCGSRVTNPTPGIFPATASTVDGWRYTPFPPVATRPGDCGLPVLDRNGGLVGVHAASLGGVIKYAQRVPLALVEEAYRRLASNEIRWHGMRVEPSTHPQGALIEASRYQQTLAGCETHQPALAGRGDSRGGPSQISLMVKALRPYQEESPPLDPKVLHLAVTEVHSLLLRWYGPPEAHPPLDFEEAFYTLNHTSTCGPFITGKKRDYMVEGKLGDSTLRSYLQSRWDTLSSGKPIEHAYKLGLKDELLPIEKVSEKKRLLWASDVALSHAMAAVFVTFFEMCKEVSPLGPLGPGMVADSRETLVAMRQRAHGKHVVTGDYKAWDSTLHPAILSAALNVMFRLVPATTFSRALRDTLSAPARGYVMDVVFTTRRGLPSGIPGTSFINSIAHLILAYYGVLKAHDLAGIQPELPLTNWEFLVYGDDWVGFWPPYSKGIEPFYASAVGATGAQLTAANKLPFGTPEDLIFLKRTYAIRSPKGELEFCETPLLDRTSISRQFYWGKGRAKADPLVEIPLTTQEREVQLHNALLMASLHGVDFYDKQAGLYYANLGLTPPPWESALMLANSLVNSASPTDPDPEIHLRNVFVLTMEGPSRPTGASAPKEEGPTSTPLTDPLLLQNSSIGEAVALQAAPPTAASQLATESTGLFNPIDPWITTNFVNTYRAVWTPNSPTGTVILQGRLGPNMNPFTSHLAAMYAAWSGPMEIRATISAAGSFGGSLVIAVVPPGVPISTARQNPTAFAHMIWDVRSTPTLTFPVPDINSRLYHPMDDTDTTSVIVVVNTPLINPFSSSTSTAMANQAELVIATRPGPSFGFHLLVPPISQSSTILASILSPQNWTSNRLETPITALTFSSTAPWQWNHFSPGGFTFGWGDGRPGIIRCQVGSRPTGSTSSNPYWNVVPVSSSTRVLGIPPTWPDYPAISNADTDQGAGPICAVIELDRSSTGVDMDENAVYRAELLCATTDSSLGSVPGRPDSSVTYGRSLNPATQCVQFLGTVPDYNSNYTNYYFALSYVGVKHGTATALLVRQPRVYLDSPRNDLPPGPYSFVNFRGDLPTSYPNNFTPISGSKIDCGQPSEVSTILAHTTVSFPPNQMAVFNVTNGSESWELGLLPSGDFVTGSAATSSMILPIQKNMQVTFTGMGTIGRHLRPPVGSQAAASSWQR</sequence>
<evidence type="ECO:0000256" key="23">
    <source>
        <dbReference type="SAM" id="MobiDB-lite"/>
    </source>
</evidence>
<comment type="subcellular location">
    <subcellularLocation>
        <location evidence="1">Host cytoplasm</location>
    </subcellularLocation>
    <subcellularLocation>
        <location evidence="2">Virion</location>
    </subcellularLocation>
</comment>
<evidence type="ECO:0000259" key="24">
    <source>
        <dbReference type="PROSITE" id="PS50507"/>
    </source>
</evidence>
<dbReference type="SUPFAM" id="SSF52540">
    <property type="entry name" value="P-loop containing nucleoside triphosphate hydrolases"/>
    <property type="match status" value="1"/>
</dbReference>
<dbReference type="Gene3D" id="2.60.120.20">
    <property type="match status" value="1"/>
</dbReference>
<keyword evidence="8" id="KW-0645">Protease</keyword>
<dbReference type="InterPro" id="IPR000317">
    <property type="entry name" value="Peptidase_C24"/>
</dbReference>
<evidence type="ECO:0000313" key="27">
    <source>
        <dbReference type="EMBL" id="QKN88789.1"/>
    </source>
</evidence>
<dbReference type="InterPro" id="IPR003593">
    <property type="entry name" value="AAA+_ATPase"/>
</dbReference>
<dbReference type="GO" id="GO:0003723">
    <property type="term" value="F:RNA binding"/>
    <property type="evidence" value="ECO:0007669"/>
    <property type="project" value="InterPro"/>
</dbReference>
<dbReference type="Pfam" id="PF00910">
    <property type="entry name" value="RNA_helicase"/>
    <property type="match status" value="1"/>
</dbReference>
<keyword evidence="7" id="KW-0167">Capsid protein</keyword>
<evidence type="ECO:0000256" key="12">
    <source>
        <dbReference type="ARBA" id="ARBA00022801"/>
    </source>
</evidence>
<dbReference type="InterPro" id="IPR001205">
    <property type="entry name" value="RNA-dir_pol_C"/>
</dbReference>
<dbReference type="Pfam" id="PF00680">
    <property type="entry name" value="RdRP_1"/>
    <property type="match status" value="1"/>
</dbReference>
<dbReference type="Gene3D" id="3.30.70.270">
    <property type="match status" value="1"/>
</dbReference>
<evidence type="ECO:0000256" key="22">
    <source>
        <dbReference type="ARBA" id="ARBA00047631"/>
    </source>
</evidence>
<keyword evidence="15" id="KW-0946">Virion</keyword>
<dbReference type="Pfam" id="PF00915">
    <property type="entry name" value="Calici_coat"/>
    <property type="match status" value="1"/>
</dbReference>
<comment type="function">
    <text evidence="18">Together with NTPase and NS4, initiates the formation of the replication complex. Induces the proliferation of the host smooth ER membranes forming long tubular structures. These remodeled membranes probably form the viral factories that contain the replication complex.</text>
</comment>
<dbReference type="InterPro" id="IPR014759">
    <property type="entry name" value="Helicase_SF3_ssRNA_vir"/>
</dbReference>
<feature type="domain" description="RdRp catalytic" evidence="24">
    <location>
        <begin position="1483"/>
        <end position="1607"/>
    </location>
</feature>
<dbReference type="Gene3D" id="1.10.260.110">
    <property type="match status" value="1"/>
</dbReference>
<dbReference type="Gene3D" id="3.40.50.300">
    <property type="entry name" value="P-loop containing nucleotide triphosphate hydrolases"/>
    <property type="match status" value="1"/>
</dbReference>
<evidence type="ECO:0000256" key="21">
    <source>
        <dbReference type="ARBA" id="ARBA00046246"/>
    </source>
</evidence>
<evidence type="ECO:0000256" key="5">
    <source>
        <dbReference type="ARBA" id="ARBA00022520"/>
    </source>
</evidence>
<organism evidence="27">
    <name type="scientific">Caliciviridae sp</name>
    <dbReference type="NCBI Taxonomy" id="1916234"/>
    <lineage>
        <taxon>Viruses</taxon>
        <taxon>Riboviria</taxon>
        <taxon>Orthornavirae</taxon>
        <taxon>Pisuviricota</taxon>
        <taxon>Pisoniviricetes</taxon>
        <taxon>Picornavirales</taxon>
        <taxon>Caliciviridae</taxon>
    </lineage>
</organism>
<feature type="region of interest" description="Disordered" evidence="23">
    <location>
        <begin position="1085"/>
        <end position="1107"/>
    </location>
</feature>
<dbReference type="GO" id="GO:0019028">
    <property type="term" value="C:viral capsid"/>
    <property type="evidence" value="ECO:0007669"/>
    <property type="project" value="UniProtKB-KW"/>
</dbReference>
<dbReference type="InterPro" id="IPR049434">
    <property type="entry name" value="VPg"/>
</dbReference>
<dbReference type="PROSITE" id="PS51218">
    <property type="entry name" value="SF3_HELICASE_2"/>
    <property type="match status" value="1"/>
</dbReference>
<dbReference type="SUPFAM" id="SSF56672">
    <property type="entry name" value="DNA/RNA polymerases"/>
    <property type="match status" value="1"/>
</dbReference>
<keyword evidence="9" id="KW-0808">Transferase</keyword>
<proteinExistence type="predicted"/>
<keyword evidence="6" id="KW-0597">Phosphoprotein</keyword>
<dbReference type="Gene3D" id="6.10.250.3230">
    <property type="match status" value="1"/>
</dbReference>
<keyword evidence="13" id="KW-0788">Thiol protease</keyword>
<dbReference type="PROSITE" id="PS51894">
    <property type="entry name" value="CV_3CL_PRO"/>
    <property type="match status" value="1"/>
</dbReference>
<keyword evidence="11" id="KW-0547">Nucleotide-binding</keyword>
<accession>A0A6M9Z7M9</accession>
<feature type="domain" description="Peptidase C24" evidence="26">
    <location>
        <begin position="1100"/>
        <end position="1241"/>
    </location>
</feature>
<dbReference type="SUPFAM" id="SSF50494">
    <property type="entry name" value="Trypsin-like serine proteases"/>
    <property type="match status" value="1"/>
</dbReference>
<comment type="function">
    <text evidence="19">Displays NTPase activity, but no helicase activity. Induces the formation of convoluted membranes derived from the host ER. These remodeled membranes probably form the viral factories that contain the replication complex. Together with NS2 and NS4, initiates the formation of the replication complex.</text>
</comment>
<dbReference type="GO" id="GO:0017111">
    <property type="term" value="F:ribonucleoside triphosphate phosphatase activity"/>
    <property type="evidence" value="ECO:0007669"/>
    <property type="project" value="UniProtKB-EC"/>
</dbReference>
<evidence type="ECO:0000256" key="16">
    <source>
        <dbReference type="ARBA" id="ARBA00022953"/>
    </source>
</evidence>
<evidence type="ECO:0000256" key="15">
    <source>
        <dbReference type="ARBA" id="ARBA00022844"/>
    </source>
</evidence>
<dbReference type="GO" id="GO:0030430">
    <property type="term" value="C:host cell cytoplasm"/>
    <property type="evidence" value="ECO:0007669"/>
    <property type="project" value="UniProtKB-SubCell"/>
</dbReference>
<evidence type="ECO:0000256" key="17">
    <source>
        <dbReference type="ARBA" id="ARBA00023200"/>
    </source>
</evidence>
<dbReference type="SMART" id="SM00382">
    <property type="entry name" value="AAA"/>
    <property type="match status" value="1"/>
</dbReference>
<dbReference type="CDD" id="cd00205">
    <property type="entry name" value="rhv_like"/>
    <property type="match status" value="1"/>
</dbReference>
<dbReference type="InterPro" id="IPR043502">
    <property type="entry name" value="DNA/RNA_pol_sf"/>
</dbReference>
<evidence type="ECO:0000256" key="10">
    <source>
        <dbReference type="ARBA" id="ARBA00022695"/>
    </source>
</evidence>
<evidence type="ECO:0000256" key="19">
    <source>
        <dbReference type="ARBA" id="ARBA00045380"/>
    </source>
</evidence>
<keyword evidence="4" id="KW-0696">RNA-directed RNA polymerase</keyword>
<keyword evidence="12" id="KW-0378">Hydrolase</keyword>
<dbReference type="InterPro" id="IPR043128">
    <property type="entry name" value="Rev_trsase/Diguanyl_cyclase"/>
</dbReference>
<dbReference type="GO" id="GO:0005524">
    <property type="term" value="F:ATP binding"/>
    <property type="evidence" value="ECO:0007669"/>
    <property type="project" value="UniProtKB-KW"/>
</dbReference>
<evidence type="ECO:0000256" key="9">
    <source>
        <dbReference type="ARBA" id="ARBA00022679"/>
    </source>
</evidence>
<evidence type="ECO:0000256" key="3">
    <source>
        <dbReference type="ARBA" id="ARBA00020107"/>
    </source>
</evidence>
<reference evidence="27" key="1">
    <citation type="submission" date="2020-01" db="EMBL/GenBank/DDBJ databases">
        <title>Viral genomes from wild and zoo birds in China.</title>
        <authorList>
            <person name="Zhou R."/>
            <person name="Shan T."/>
            <person name="Yang S."/>
            <person name="Zhang W."/>
        </authorList>
    </citation>
    <scope>NUCLEOTIDE SEQUENCE</scope>
    <source>
        <strain evidence="27">Fmg067cal1nc</strain>
    </source>
</reference>
<feature type="region of interest" description="Disordered" evidence="23">
    <location>
        <begin position="1761"/>
        <end position="1783"/>
    </location>
</feature>
<dbReference type="InterPro" id="IPR029053">
    <property type="entry name" value="Viral_coat"/>
</dbReference>
<evidence type="ECO:0000256" key="7">
    <source>
        <dbReference type="ARBA" id="ARBA00022561"/>
    </source>
</evidence>
<dbReference type="InterPro" id="IPR009003">
    <property type="entry name" value="Peptidase_S1_PA"/>
</dbReference>
<dbReference type="InterPro" id="IPR004004">
    <property type="entry name" value="Helic/Pol/Pept_Calicivir-typ"/>
</dbReference>
<keyword evidence="17" id="KW-1035">Host cytoplasm</keyword>
<keyword evidence="14" id="KW-0067">ATP-binding</keyword>
<feature type="domain" description="SF3 helicase" evidence="25">
    <location>
        <begin position="448"/>
        <end position="610"/>
    </location>
</feature>
<dbReference type="SUPFAM" id="SSF88633">
    <property type="entry name" value="Positive stranded ssRNA viruses"/>
    <property type="match status" value="1"/>
</dbReference>
<evidence type="ECO:0000256" key="13">
    <source>
        <dbReference type="ARBA" id="ARBA00022807"/>
    </source>
</evidence>
<dbReference type="Gene3D" id="1.20.960.20">
    <property type="match status" value="1"/>
</dbReference>
<feature type="region of interest" description="Disordered" evidence="23">
    <location>
        <begin position="661"/>
        <end position="694"/>
    </location>
</feature>
<dbReference type="GO" id="GO:0039694">
    <property type="term" value="P:viral RNA genome replication"/>
    <property type="evidence" value="ECO:0007669"/>
    <property type="project" value="InterPro"/>
</dbReference>
<evidence type="ECO:0000256" key="1">
    <source>
        <dbReference type="ARBA" id="ARBA00004192"/>
    </source>
</evidence>
<evidence type="ECO:0000256" key="2">
    <source>
        <dbReference type="ARBA" id="ARBA00004328"/>
    </source>
</evidence>
<evidence type="ECO:0000256" key="8">
    <source>
        <dbReference type="ARBA" id="ARBA00022670"/>
    </source>
</evidence>
<keyword evidence="5" id="KW-0191">Covalent protein-RNA linkage</keyword>
<comment type="function">
    <text evidence="21">Probable key protein responsible for the formation of membrane alterations by the virus. Induces the formation of convoluted membranes derived from the host ER. These remodeled membranes probably form the viral factories that contain the replication complex. Together with NS2 and NTPase, initiates the formation of the replication complex.</text>
</comment>
<dbReference type="PRINTS" id="PR00918">
    <property type="entry name" value="CALICVIRUSNS"/>
</dbReference>
<evidence type="ECO:0000256" key="18">
    <source>
        <dbReference type="ARBA" id="ARBA00045264"/>
    </source>
</evidence>
<evidence type="ECO:0000259" key="25">
    <source>
        <dbReference type="PROSITE" id="PS51218"/>
    </source>
</evidence>
<dbReference type="InterPro" id="IPR027417">
    <property type="entry name" value="P-loop_NTPase"/>
</dbReference>
<dbReference type="PROSITE" id="PS50507">
    <property type="entry name" value="RDRP_SSRNA_POS"/>
    <property type="match status" value="1"/>
</dbReference>
<dbReference type="InterPro" id="IPR007094">
    <property type="entry name" value="RNA-dir_pol_PSvirus"/>
</dbReference>
<dbReference type="GO" id="GO:0003968">
    <property type="term" value="F:RNA-directed RNA polymerase activity"/>
    <property type="evidence" value="ECO:0007669"/>
    <property type="project" value="UniProtKB-KW"/>
</dbReference>
<comment type="function">
    <text evidence="20">Viral genome-linked protein is covalently linked to the 5'-end of the positive-strand, negative-strand genomic RNAs and subgenomic RNA. Acts as a genome-linked replication primer. May recruit ribosome to viral RNA thereby promoting viral proteins translation. Interacts with host translation initiation complex to allow the translation of viral proteins.</text>
</comment>
<keyword evidence="16" id="KW-0693">Viral RNA replication</keyword>
<protein>
    <recommendedName>
        <fullName evidence="3">Genome polyprotein</fullName>
    </recommendedName>
</protein>
<dbReference type="GO" id="GO:0003724">
    <property type="term" value="F:RNA helicase activity"/>
    <property type="evidence" value="ECO:0007669"/>
    <property type="project" value="InterPro"/>
</dbReference>
<dbReference type="InterPro" id="IPR000605">
    <property type="entry name" value="Helicase_SF3_ssDNA/RNA_vir"/>
</dbReference>
<name>A0A6M9Z7M9_9CALI</name>
<evidence type="ECO:0000256" key="20">
    <source>
        <dbReference type="ARBA" id="ARBA00046180"/>
    </source>
</evidence>
<evidence type="ECO:0000256" key="11">
    <source>
        <dbReference type="ARBA" id="ARBA00022741"/>
    </source>
</evidence>
<evidence type="ECO:0000256" key="4">
    <source>
        <dbReference type="ARBA" id="ARBA00022484"/>
    </source>
</evidence>